<sequence>MGAGVMSGRWARASVVCAVLGLWWWLTVRLAWAGVGCADWGCLVPAVGLVVVLSVALVAGSAYALERVGVRPGRRVALTAAGTLVVIRLAGESLPSWPSPLATAAAVSAAFASAGALAAFLTDRRAPRRRRIAALTAVLALLPAALACALTRGL</sequence>
<feature type="transmembrane region" description="Helical" evidence="1">
    <location>
        <begin position="43"/>
        <end position="64"/>
    </location>
</feature>
<feature type="transmembrane region" description="Helical" evidence="1">
    <location>
        <begin position="101"/>
        <end position="120"/>
    </location>
</feature>
<evidence type="ECO:0000313" key="3">
    <source>
        <dbReference type="Proteomes" id="UP000198683"/>
    </source>
</evidence>
<protein>
    <submittedName>
        <fullName evidence="2">Uncharacterized protein</fullName>
    </submittedName>
</protein>
<reference evidence="2 3" key="1">
    <citation type="submission" date="2016-10" db="EMBL/GenBank/DDBJ databases">
        <authorList>
            <person name="de Groot N.N."/>
        </authorList>
    </citation>
    <scope>NUCLEOTIDE SEQUENCE [LARGE SCALE GENOMIC DNA]</scope>
    <source>
        <strain evidence="2 3">CGMCC 4.5681</strain>
    </source>
</reference>
<dbReference type="AlphaFoldDB" id="A0A1G9QM59"/>
<dbReference type="EMBL" id="FNFB01000039">
    <property type="protein sequence ID" value="SDM12089.1"/>
    <property type="molecule type" value="Genomic_DNA"/>
</dbReference>
<name>A0A1G9QM59_9ACTN</name>
<dbReference type="Proteomes" id="UP000198683">
    <property type="component" value="Unassembled WGS sequence"/>
</dbReference>
<proteinExistence type="predicted"/>
<accession>A0A1G9QM59</accession>
<keyword evidence="1" id="KW-0472">Membrane</keyword>
<feature type="transmembrane region" description="Helical" evidence="1">
    <location>
        <begin position="76"/>
        <end position="95"/>
    </location>
</feature>
<keyword evidence="1" id="KW-1133">Transmembrane helix</keyword>
<evidence type="ECO:0000313" key="2">
    <source>
        <dbReference type="EMBL" id="SDM12089.1"/>
    </source>
</evidence>
<keyword evidence="1" id="KW-0812">Transmembrane</keyword>
<organism evidence="2 3">
    <name type="scientific">Nonomuraea maritima</name>
    <dbReference type="NCBI Taxonomy" id="683260"/>
    <lineage>
        <taxon>Bacteria</taxon>
        <taxon>Bacillati</taxon>
        <taxon>Actinomycetota</taxon>
        <taxon>Actinomycetes</taxon>
        <taxon>Streptosporangiales</taxon>
        <taxon>Streptosporangiaceae</taxon>
        <taxon>Nonomuraea</taxon>
    </lineage>
</organism>
<gene>
    <name evidence="2" type="ORF">SAMN05421874_13964</name>
</gene>
<evidence type="ECO:0000256" key="1">
    <source>
        <dbReference type="SAM" id="Phobius"/>
    </source>
</evidence>
<dbReference type="STRING" id="683260.SAMN05421874_13964"/>
<feature type="transmembrane region" description="Helical" evidence="1">
    <location>
        <begin position="132"/>
        <end position="152"/>
    </location>
</feature>
<keyword evidence="3" id="KW-1185">Reference proteome</keyword>